<reference evidence="3" key="1">
    <citation type="journal article" date="2019" name="Gigascience">
        <title>De novo genome assembly of the endangered Acer yangbiense, a plant species with extremely small populations endemic to Yunnan Province, China.</title>
        <authorList>
            <person name="Yang J."/>
            <person name="Wariss H.M."/>
            <person name="Tao L."/>
            <person name="Zhang R."/>
            <person name="Yun Q."/>
            <person name="Hollingsworth P."/>
            <person name="Dao Z."/>
            <person name="Luo G."/>
            <person name="Guo H."/>
            <person name="Ma Y."/>
            <person name="Sun W."/>
        </authorList>
    </citation>
    <scope>NUCLEOTIDE SEQUENCE [LARGE SCALE GENOMIC DNA]</scope>
    <source>
        <strain evidence="3">cv. Malutang</strain>
    </source>
</reference>
<organism evidence="2 3">
    <name type="scientific">Acer yangbiense</name>
    <dbReference type="NCBI Taxonomy" id="1000413"/>
    <lineage>
        <taxon>Eukaryota</taxon>
        <taxon>Viridiplantae</taxon>
        <taxon>Streptophyta</taxon>
        <taxon>Embryophyta</taxon>
        <taxon>Tracheophyta</taxon>
        <taxon>Spermatophyta</taxon>
        <taxon>Magnoliopsida</taxon>
        <taxon>eudicotyledons</taxon>
        <taxon>Gunneridae</taxon>
        <taxon>Pentapetalae</taxon>
        <taxon>rosids</taxon>
        <taxon>malvids</taxon>
        <taxon>Sapindales</taxon>
        <taxon>Sapindaceae</taxon>
        <taxon>Hippocastanoideae</taxon>
        <taxon>Acereae</taxon>
        <taxon>Acer</taxon>
    </lineage>
</organism>
<evidence type="ECO:0008006" key="4">
    <source>
        <dbReference type="Google" id="ProtNLM"/>
    </source>
</evidence>
<comment type="caution">
    <text evidence="2">The sequence shown here is derived from an EMBL/GenBank/DDBJ whole genome shotgun (WGS) entry which is preliminary data.</text>
</comment>
<dbReference type="AlphaFoldDB" id="A0A5C7IEN5"/>
<keyword evidence="3" id="KW-1185">Reference proteome</keyword>
<feature type="compositionally biased region" description="Basic and acidic residues" evidence="1">
    <location>
        <begin position="100"/>
        <end position="132"/>
    </location>
</feature>
<protein>
    <recommendedName>
        <fullName evidence="4">Glycine-rich protein</fullName>
    </recommendedName>
</protein>
<proteinExistence type="predicted"/>
<sequence length="149" mass="15744">MRSQLLTLPKPKRVVITMVMTTDMEAAETTDMEAVDTVASSLNMVTDMEGMKDMENMEVADTMAATLDTNSFLLLGLAFVVVLLISSHEVSAVDTTQTKESGDHYGHDHGHGGGGHRDGLSENGDGHGEHGGSGHHGNHPRHGGAPGEN</sequence>
<evidence type="ECO:0000313" key="3">
    <source>
        <dbReference type="Proteomes" id="UP000323000"/>
    </source>
</evidence>
<evidence type="ECO:0000313" key="2">
    <source>
        <dbReference type="EMBL" id="TXG67455.1"/>
    </source>
</evidence>
<dbReference type="Proteomes" id="UP000323000">
    <property type="component" value="Chromosome 3"/>
</dbReference>
<dbReference type="Pfam" id="PF07172">
    <property type="entry name" value="GRP"/>
    <property type="match status" value="1"/>
</dbReference>
<dbReference type="InterPro" id="IPR010800">
    <property type="entry name" value="GRP"/>
</dbReference>
<dbReference type="EMBL" id="VAHF01000003">
    <property type="protein sequence ID" value="TXG67455.1"/>
    <property type="molecule type" value="Genomic_DNA"/>
</dbReference>
<accession>A0A5C7IEN5</accession>
<gene>
    <name evidence="2" type="ORF">EZV62_008730</name>
</gene>
<feature type="region of interest" description="Disordered" evidence="1">
    <location>
        <begin position="95"/>
        <end position="149"/>
    </location>
</feature>
<name>A0A5C7IEN5_9ROSI</name>
<evidence type="ECO:0000256" key="1">
    <source>
        <dbReference type="SAM" id="MobiDB-lite"/>
    </source>
</evidence>